<evidence type="ECO:0000313" key="6">
    <source>
        <dbReference type="EMBL" id="CAH7687479.1"/>
    </source>
</evidence>
<dbReference type="InterPro" id="IPR036249">
    <property type="entry name" value="Thioredoxin-like_sf"/>
</dbReference>
<evidence type="ECO:0000256" key="2">
    <source>
        <dbReference type="ARBA" id="ARBA00023004"/>
    </source>
</evidence>
<dbReference type="GO" id="GO:0051537">
    <property type="term" value="F:2 iron, 2 sulfur cluster binding"/>
    <property type="evidence" value="ECO:0007669"/>
    <property type="project" value="TreeGrafter"/>
</dbReference>
<sequence>MASTETAQTNGNGIAQNYHKLDSPGQIQELLGADLNRLSLLYFRAGWAEVCQTADSAVKSLAEKWSEPIFIEIEAESLPDVAESFEVTSVPSFLILRGHRLLSRIVGAKLSELESNLEKFLKAKQDKSSVGQPSGSAETEFKEETEEQVFARCKTLMNQSKVVLFMKGDPKVPRCGFSQTAAKILQDLNIEFTSFDILSDDSIRQGMKKLNSWPTFPQLIIKGELVGGLDILKELIKKDGDEKSELEAMLEDN</sequence>
<feature type="domain" description="Thioredoxin" evidence="4">
    <location>
        <begin position="36"/>
        <end position="118"/>
    </location>
</feature>
<dbReference type="PROSITE" id="PS51354">
    <property type="entry name" value="GLUTAREDOXIN_2"/>
    <property type="match status" value="1"/>
</dbReference>
<dbReference type="Proteomes" id="UP001153365">
    <property type="component" value="Unassembled WGS sequence"/>
</dbReference>
<keyword evidence="3" id="KW-0411">Iron-sulfur</keyword>
<dbReference type="AlphaFoldDB" id="A0AAV0BL88"/>
<accession>A0AAV0BL88</accession>
<dbReference type="GO" id="GO:0005634">
    <property type="term" value="C:nucleus"/>
    <property type="evidence" value="ECO:0007669"/>
    <property type="project" value="TreeGrafter"/>
</dbReference>
<evidence type="ECO:0000259" key="5">
    <source>
        <dbReference type="Pfam" id="PF00462"/>
    </source>
</evidence>
<dbReference type="GO" id="GO:0005829">
    <property type="term" value="C:cytosol"/>
    <property type="evidence" value="ECO:0007669"/>
    <property type="project" value="TreeGrafter"/>
</dbReference>
<dbReference type="InterPro" id="IPR004480">
    <property type="entry name" value="Monothiol_GRX-rel"/>
</dbReference>
<dbReference type="InterPro" id="IPR033658">
    <property type="entry name" value="GRX_PICOT-like"/>
</dbReference>
<dbReference type="EMBL" id="CALTRL010005879">
    <property type="protein sequence ID" value="CAH7687479.1"/>
    <property type="molecule type" value="Genomic_DNA"/>
</dbReference>
<dbReference type="CDD" id="cd03028">
    <property type="entry name" value="GRX_PICOT_like"/>
    <property type="match status" value="1"/>
</dbReference>
<comment type="caution">
    <text evidence="6">The sequence shown here is derived from an EMBL/GenBank/DDBJ whole genome shotgun (WGS) entry which is preliminary data.</text>
</comment>
<dbReference type="PANTHER" id="PTHR10293:SF73">
    <property type="entry name" value="GLUTAREDOXIN-3"/>
    <property type="match status" value="1"/>
</dbReference>
<keyword evidence="7" id="KW-1185">Reference proteome</keyword>
<dbReference type="SUPFAM" id="SSF52833">
    <property type="entry name" value="Thioredoxin-like"/>
    <property type="match status" value="2"/>
</dbReference>
<feature type="domain" description="Glutaredoxin" evidence="5">
    <location>
        <begin position="162"/>
        <end position="226"/>
    </location>
</feature>
<proteinExistence type="predicted"/>
<gene>
    <name evidence="6" type="ORF">PPACK8108_LOCUS22267</name>
</gene>
<keyword evidence="1" id="KW-0479">Metal-binding</keyword>
<protein>
    <submittedName>
        <fullName evidence="6">Monothiol glutaredoxin-4</fullName>
    </submittedName>
</protein>
<evidence type="ECO:0000313" key="7">
    <source>
        <dbReference type="Proteomes" id="UP001153365"/>
    </source>
</evidence>
<dbReference type="GO" id="GO:0006879">
    <property type="term" value="P:intracellular iron ion homeostasis"/>
    <property type="evidence" value="ECO:0007669"/>
    <property type="project" value="TreeGrafter"/>
</dbReference>
<name>A0AAV0BL88_PHAPC</name>
<evidence type="ECO:0000259" key="4">
    <source>
        <dbReference type="Pfam" id="PF00085"/>
    </source>
</evidence>
<dbReference type="FunFam" id="3.40.30.10:FF:000012">
    <property type="entry name" value="Monothiol glutaredoxin"/>
    <property type="match status" value="1"/>
</dbReference>
<dbReference type="Pfam" id="PF00462">
    <property type="entry name" value="Glutaredoxin"/>
    <property type="match status" value="1"/>
</dbReference>
<organism evidence="6 7">
    <name type="scientific">Phakopsora pachyrhizi</name>
    <name type="common">Asian soybean rust disease fungus</name>
    <dbReference type="NCBI Taxonomy" id="170000"/>
    <lineage>
        <taxon>Eukaryota</taxon>
        <taxon>Fungi</taxon>
        <taxon>Dikarya</taxon>
        <taxon>Basidiomycota</taxon>
        <taxon>Pucciniomycotina</taxon>
        <taxon>Pucciniomycetes</taxon>
        <taxon>Pucciniales</taxon>
        <taxon>Phakopsoraceae</taxon>
        <taxon>Phakopsora</taxon>
    </lineage>
</organism>
<dbReference type="InterPro" id="IPR013766">
    <property type="entry name" value="Thioredoxin_domain"/>
</dbReference>
<dbReference type="GO" id="GO:0015036">
    <property type="term" value="F:disulfide oxidoreductase activity"/>
    <property type="evidence" value="ECO:0007669"/>
    <property type="project" value="UniProtKB-ARBA"/>
</dbReference>
<keyword evidence="2" id="KW-0408">Iron</keyword>
<evidence type="ECO:0000256" key="3">
    <source>
        <dbReference type="ARBA" id="ARBA00023014"/>
    </source>
</evidence>
<evidence type="ECO:0000256" key="1">
    <source>
        <dbReference type="ARBA" id="ARBA00022723"/>
    </source>
</evidence>
<reference evidence="6" key="1">
    <citation type="submission" date="2022-06" db="EMBL/GenBank/DDBJ databases">
        <authorList>
            <consortium name="SYNGENTA / RWTH Aachen University"/>
        </authorList>
    </citation>
    <scope>NUCLEOTIDE SEQUENCE</scope>
</reference>
<dbReference type="Pfam" id="PF00085">
    <property type="entry name" value="Thioredoxin"/>
    <property type="match status" value="1"/>
</dbReference>
<dbReference type="GO" id="GO:0046872">
    <property type="term" value="F:metal ion binding"/>
    <property type="evidence" value="ECO:0007669"/>
    <property type="project" value="UniProtKB-KW"/>
</dbReference>
<dbReference type="InterPro" id="IPR002109">
    <property type="entry name" value="Glutaredoxin"/>
</dbReference>
<dbReference type="PANTHER" id="PTHR10293">
    <property type="entry name" value="GLUTAREDOXIN FAMILY MEMBER"/>
    <property type="match status" value="1"/>
</dbReference>
<dbReference type="Gene3D" id="3.40.30.10">
    <property type="entry name" value="Glutaredoxin"/>
    <property type="match status" value="2"/>
</dbReference>